<dbReference type="GO" id="GO:0004309">
    <property type="term" value="F:exopolyphosphatase activity"/>
    <property type="evidence" value="ECO:0007669"/>
    <property type="project" value="TreeGrafter"/>
</dbReference>
<accession>A0A0L0S774</accession>
<sequence length="604" mass="65064">MRALTALAALAAVTALLALSGDAAVLHPRALPLGPTDIDAPDNADDDPTPVKPPRLRIAHITDLHLDPHYDPTAGADTWCHARTAQQQQQHDIYHARLFDAVGTANDPLSWRPSHAAAASSVARYGRIGSPCDAPMALVKAAIELVGQLNVDAVLWSGDTARHDRDNKLPRPEAEVYAANAQCAALFTNATTAPVFPTVGNLDVHPHNQLAPPPVSRVLPRLAASLSPVLRTASVHNDFESTGAYVTDLAPTLALVNVNAMYWMAENARVPDCTSTDSPGAAMADWLDHHLSLIARANRTALVMGHVPPATGPAPSTHSGNGVRHTPFLASNYKPACATRVLATLDRYAHAVAGVFGGHVNDDTTLFVARDLATGAVGLVDVEDLAKAVEHGAGPGTRRGVVDGLELRVPVFAAPSVIPVHAPAVRVLEWDPSKRVLRGWWQYYLQIREDGDEADGPGDGVPLPGEGDGGDDDESEPKEPHGDKKKKKKKGKKDKDKDKKKKKKTKKHHKKKKKHRKHKRKYPPINGNAQWVLEYSTRRDYGMKNLTVAEWAAAASGDTVARQRKQEDGGLVVPLGGDGGRRGAARAFRVKYQHFRGVKGPFRE</sequence>
<evidence type="ECO:0000256" key="4">
    <source>
        <dbReference type="SAM" id="SignalP"/>
    </source>
</evidence>
<feature type="signal peptide" evidence="4">
    <location>
        <begin position="1"/>
        <end position="23"/>
    </location>
</feature>
<keyword evidence="7" id="KW-1185">Reference proteome</keyword>
<keyword evidence="1" id="KW-0378">Hydrolase</keyword>
<evidence type="ECO:0000256" key="3">
    <source>
        <dbReference type="SAM" id="MobiDB-lite"/>
    </source>
</evidence>
<protein>
    <recommendedName>
        <fullName evidence="5">Calcineurin-like phosphoesterase domain-containing protein</fullName>
    </recommendedName>
</protein>
<dbReference type="AlphaFoldDB" id="A0A0L0S774"/>
<evidence type="ECO:0000259" key="5">
    <source>
        <dbReference type="Pfam" id="PF00149"/>
    </source>
</evidence>
<feature type="compositionally biased region" description="Basic residues" evidence="3">
    <location>
        <begin position="483"/>
        <end position="522"/>
    </location>
</feature>
<dbReference type="PANTHER" id="PTHR10340:SF55">
    <property type="entry name" value="ENDOPOLYPHOSPHATASE"/>
    <property type="match status" value="1"/>
</dbReference>
<evidence type="ECO:0000313" key="6">
    <source>
        <dbReference type="EMBL" id="KNE58275.1"/>
    </source>
</evidence>
<dbReference type="GO" id="GO:0006798">
    <property type="term" value="P:polyphosphate catabolic process"/>
    <property type="evidence" value="ECO:0007669"/>
    <property type="project" value="TreeGrafter"/>
</dbReference>
<proteinExistence type="predicted"/>
<dbReference type="PANTHER" id="PTHR10340">
    <property type="entry name" value="SPHINGOMYELIN PHOSPHODIESTERASE"/>
    <property type="match status" value="1"/>
</dbReference>
<evidence type="ECO:0000256" key="2">
    <source>
        <dbReference type="ARBA" id="ARBA00023180"/>
    </source>
</evidence>
<organism evidence="6 7">
    <name type="scientific">Allomyces macrogynus (strain ATCC 38327)</name>
    <name type="common">Allomyces javanicus var. macrogynus</name>
    <dbReference type="NCBI Taxonomy" id="578462"/>
    <lineage>
        <taxon>Eukaryota</taxon>
        <taxon>Fungi</taxon>
        <taxon>Fungi incertae sedis</taxon>
        <taxon>Blastocladiomycota</taxon>
        <taxon>Blastocladiomycetes</taxon>
        <taxon>Blastocladiales</taxon>
        <taxon>Blastocladiaceae</taxon>
        <taxon>Allomyces</taxon>
    </lineage>
</organism>
<evidence type="ECO:0000313" key="7">
    <source>
        <dbReference type="Proteomes" id="UP000054350"/>
    </source>
</evidence>
<dbReference type="OrthoDB" id="348678at2759"/>
<dbReference type="EMBL" id="GG745332">
    <property type="protein sequence ID" value="KNE58275.1"/>
    <property type="molecule type" value="Genomic_DNA"/>
</dbReference>
<dbReference type="Pfam" id="PF00149">
    <property type="entry name" value="Metallophos"/>
    <property type="match status" value="1"/>
</dbReference>
<dbReference type="eggNOG" id="KOG3770">
    <property type="taxonomic scope" value="Eukaryota"/>
</dbReference>
<gene>
    <name evidence="6" type="ORF">AMAG_05086</name>
</gene>
<name>A0A0L0S774_ALLM3</name>
<evidence type="ECO:0000256" key="1">
    <source>
        <dbReference type="ARBA" id="ARBA00022801"/>
    </source>
</evidence>
<feature type="region of interest" description="Disordered" evidence="3">
    <location>
        <begin position="451"/>
        <end position="524"/>
    </location>
</feature>
<feature type="chain" id="PRO_5005547944" description="Calcineurin-like phosphoesterase domain-containing protein" evidence="4">
    <location>
        <begin position="24"/>
        <end position="604"/>
    </location>
</feature>
<reference evidence="6 7" key="1">
    <citation type="submission" date="2009-11" db="EMBL/GenBank/DDBJ databases">
        <title>Annotation of Allomyces macrogynus ATCC 38327.</title>
        <authorList>
            <consortium name="The Broad Institute Genome Sequencing Platform"/>
            <person name="Russ C."/>
            <person name="Cuomo C."/>
            <person name="Burger G."/>
            <person name="Gray M.W."/>
            <person name="Holland P.W.H."/>
            <person name="King N."/>
            <person name="Lang F.B.F."/>
            <person name="Roger A.J."/>
            <person name="Ruiz-Trillo I."/>
            <person name="Young S.K."/>
            <person name="Zeng Q."/>
            <person name="Gargeya S."/>
            <person name="Fitzgerald M."/>
            <person name="Haas B."/>
            <person name="Abouelleil A."/>
            <person name="Alvarado L."/>
            <person name="Arachchi H.M."/>
            <person name="Berlin A."/>
            <person name="Chapman S.B."/>
            <person name="Gearin G."/>
            <person name="Goldberg J."/>
            <person name="Griggs A."/>
            <person name="Gujja S."/>
            <person name="Hansen M."/>
            <person name="Heiman D."/>
            <person name="Howarth C."/>
            <person name="Larimer J."/>
            <person name="Lui A."/>
            <person name="MacDonald P.J.P."/>
            <person name="McCowen C."/>
            <person name="Montmayeur A."/>
            <person name="Murphy C."/>
            <person name="Neiman D."/>
            <person name="Pearson M."/>
            <person name="Priest M."/>
            <person name="Roberts A."/>
            <person name="Saif S."/>
            <person name="Shea T."/>
            <person name="Sisk P."/>
            <person name="Stolte C."/>
            <person name="Sykes S."/>
            <person name="Wortman J."/>
            <person name="Nusbaum C."/>
            <person name="Birren B."/>
        </authorList>
    </citation>
    <scope>NUCLEOTIDE SEQUENCE [LARGE SCALE GENOMIC DNA]</scope>
    <source>
        <strain evidence="6 7">ATCC 38327</strain>
    </source>
</reference>
<keyword evidence="2" id="KW-0325">Glycoprotein</keyword>
<dbReference type="SUPFAM" id="SSF56300">
    <property type="entry name" value="Metallo-dependent phosphatases"/>
    <property type="match status" value="1"/>
</dbReference>
<dbReference type="GO" id="GO:0008081">
    <property type="term" value="F:phosphoric diester hydrolase activity"/>
    <property type="evidence" value="ECO:0007669"/>
    <property type="project" value="TreeGrafter"/>
</dbReference>
<dbReference type="InterPro" id="IPR004843">
    <property type="entry name" value="Calcineurin-like_PHP"/>
</dbReference>
<feature type="domain" description="Calcineurin-like phosphoesterase" evidence="5">
    <location>
        <begin position="56"/>
        <end position="359"/>
    </location>
</feature>
<reference evidence="7" key="2">
    <citation type="submission" date="2009-11" db="EMBL/GenBank/DDBJ databases">
        <title>The Genome Sequence of Allomyces macrogynus strain ATCC 38327.</title>
        <authorList>
            <consortium name="The Broad Institute Genome Sequencing Platform"/>
            <person name="Russ C."/>
            <person name="Cuomo C."/>
            <person name="Shea T."/>
            <person name="Young S.K."/>
            <person name="Zeng Q."/>
            <person name="Koehrsen M."/>
            <person name="Haas B."/>
            <person name="Borodovsky M."/>
            <person name="Guigo R."/>
            <person name="Alvarado L."/>
            <person name="Berlin A."/>
            <person name="Borenstein D."/>
            <person name="Chen Z."/>
            <person name="Engels R."/>
            <person name="Freedman E."/>
            <person name="Gellesch M."/>
            <person name="Goldberg J."/>
            <person name="Griggs A."/>
            <person name="Gujja S."/>
            <person name="Heiman D."/>
            <person name="Hepburn T."/>
            <person name="Howarth C."/>
            <person name="Jen D."/>
            <person name="Larson L."/>
            <person name="Lewis B."/>
            <person name="Mehta T."/>
            <person name="Park D."/>
            <person name="Pearson M."/>
            <person name="Roberts A."/>
            <person name="Saif S."/>
            <person name="Shenoy N."/>
            <person name="Sisk P."/>
            <person name="Stolte C."/>
            <person name="Sykes S."/>
            <person name="Walk T."/>
            <person name="White J."/>
            <person name="Yandava C."/>
            <person name="Burger G."/>
            <person name="Gray M.W."/>
            <person name="Holland P.W.H."/>
            <person name="King N."/>
            <person name="Lang F.B.F."/>
            <person name="Roger A.J."/>
            <person name="Ruiz-Trillo I."/>
            <person name="Lander E."/>
            <person name="Nusbaum C."/>
        </authorList>
    </citation>
    <scope>NUCLEOTIDE SEQUENCE [LARGE SCALE GENOMIC DNA]</scope>
    <source>
        <strain evidence="7">ATCC 38327</strain>
    </source>
</reference>
<dbReference type="GO" id="GO:0000324">
    <property type="term" value="C:fungal-type vacuole"/>
    <property type="evidence" value="ECO:0007669"/>
    <property type="project" value="TreeGrafter"/>
</dbReference>
<dbReference type="GO" id="GO:0000298">
    <property type="term" value="F:endopolyphosphatase activity"/>
    <property type="evidence" value="ECO:0007669"/>
    <property type="project" value="TreeGrafter"/>
</dbReference>
<keyword evidence="4" id="KW-0732">Signal</keyword>
<dbReference type="Proteomes" id="UP000054350">
    <property type="component" value="Unassembled WGS sequence"/>
</dbReference>
<dbReference type="Gene3D" id="3.60.21.10">
    <property type="match status" value="1"/>
</dbReference>
<dbReference type="InterPro" id="IPR029052">
    <property type="entry name" value="Metallo-depent_PP-like"/>
</dbReference>
<dbReference type="GO" id="GO:0005615">
    <property type="term" value="C:extracellular space"/>
    <property type="evidence" value="ECO:0007669"/>
    <property type="project" value="TreeGrafter"/>
</dbReference>
<dbReference type="VEuPathDB" id="FungiDB:AMAG_05086"/>
<dbReference type="STRING" id="578462.A0A0L0S774"/>